<dbReference type="AlphaFoldDB" id="I4EKM7"/>
<protein>
    <recommendedName>
        <fullName evidence="3">DUF3344 domain-containing protein</fullName>
    </recommendedName>
</protein>
<keyword evidence="5" id="KW-1185">Reference proteome</keyword>
<feature type="compositionally biased region" description="Low complexity" evidence="1">
    <location>
        <begin position="49"/>
        <end position="58"/>
    </location>
</feature>
<evidence type="ECO:0000313" key="4">
    <source>
        <dbReference type="EMBL" id="CCF85239.1"/>
    </source>
</evidence>
<organism evidence="4 5">
    <name type="scientific">Nitrolancea hollandica Lb</name>
    <dbReference type="NCBI Taxonomy" id="1129897"/>
    <lineage>
        <taxon>Bacteria</taxon>
        <taxon>Pseudomonadati</taxon>
        <taxon>Thermomicrobiota</taxon>
        <taxon>Thermomicrobia</taxon>
        <taxon>Sphaerobacterales</taxon>
        <taxon>Sphaerobacterineae</taxon>
        <taxon>Sphaerobacteraceae</taxon>
        <taxon>Nitrolancea</taxon>
    </lineage>
</organism>
<name>I4EKM7_9BACT</name>
<dbReference type="EMBL" id="CAGS01000413">
    <property type="protein sequence ID" value="CCF85239.1"/>
    <property type="molecule type" value="Genomic_DNA"/>
</dbReference>
<dbReference type="Proteomes" id="UP000004221">
    <property type="component" value="Unassembled WGS sequence"/>
</dbReference>
<gene>
    <name evidence="4" type="ORF">NITHO_4700003</name>
</gene>
<feature type="domain" description="DUF3344" evidence="3">
    <location>
        <begin position="210"/>
        <end position="342"/>
    </location>
</feature>
<keyword evidence="2" id="KW-0732">Signal</keyword>
<comment type="caution">
    <text evidence="4">The sequence shown here is derived from an EMBL/GenBank/DDBJ whole genome shotgun (WGS) entry which is preliminary data.</text>
</comment>
<evidence type="ECO:0000259" key="3">
    <source>
        <dbReference type="Pfam" id="PF11824"/>
    </source>
</evidence>
<feature type="chain" id="PRO_5003689144" description="DUF3344 domain-containing protein" evidence="2">
    <location>
        <begin position="27"/>
        <end position="561"/>
    </location>
</feature>
<dbReference type="OrthoDB" id="979394at2"/>
<accession>I4EKM7</accession>
<feature type="compositionally biased region" description="Basic and acidic residues" evidence="1">
    <location>
        <begin position="550"/>
        <end position="561"/>
    </location>
</feature>
<feature type="signal peptide" evidence="2">
    <location>
        <begin position="1"/>
        <end position="26"/>
    </location>
</feature>
<dbReference type="Pfam" id="PF11824">
    <property type="entry name" value="DUF3344"/>
    <property type="match status" value="1"/>
</dbReference>
<sequence length="561" mass="60411">MVTRLSRKFRLFAVLALILSFVLPQAAVLAEEPPVPGTNSFAGDGSMQTDDATTTDDVTSTSVIADPLRRFTGLSVQGGYVAAGTAMRNRGYGTIELTGIPAGSKIVAAYLYWDVLANFASDSLARGRIMPDPGGVFGRIPSSGLPLGFSIQGTLVGTGGDPCWGNMHNFAYRADVKKLVFGNGRYQLSGFASGVTDGRDPWIQGSQAPMLEGASLVVIYSNPSSQPTQVMIYEGSDLVAGSSTQTIDGFDTASVSHARTTFIGADGQDAPEQDSLFNGQPLPEVRWDGNDPQSGPNFSQGNLWDTMTVDVTDLVPPGSTSATVTVRDGADCLVWVAQVLSVSGPDVALLAPVPEGVKITEVRHGYNDPEPGNKPRNNCDIKTASDHCQNQKFGLDLVPDSTWDRTILAPAPGTPVTPTGGFGGDCLLFRLDDNTNVNICHFAFIRSELLGHHVPRGTVLGKSTAQPIHLSLDKRWMEVNAGQFIQIPLNAQYASRLCHEPYGPGEDKRFWCPQQFVSPYTLEKQNLVWNGTTSDQRFEETIPITSTNKKAQEHRRSPFSR</sequence>
<dbReference type="RefSeq" id="WP_008480006.1">
    <property type="nucleotide sequence ID" value="NZ_CAGS01000413.1"/>
</dbReference>
<dbReference type="InterPro" id="IPR021779">
    <property type="entry name" value="DUF3344"/>
</dbReference>
<proteinExistence type="predicted"/>
<evidence type="ECO:0000313" key="5">
    <source>
        <dbReference type="Proteomes" id="UP000004221"/>
    </source>
</evidence>
<reference evidence="4 5" key="1">
    <citation type="journal article" date="2012" name="ISME J.">
        <title>Nitrification expanded: discovery, physiology and genomics of a nitrite-oxidizing bacterium from the phylum Chloroflexi.</title>
        <authorList>
            <person name="Sorokin D.Y."/>
            <person name="Lucker S."/>
            <person name="Vejmelkova D."/>
            <person name="Kostrikina N.A."/>
            <person name="Kleerebezem R."/>
            <person name="Rijpstra W.I."/>
            <person name="Damste J.S."/>
            <person name="Le Paslier D."/>
            <person name="Muyzer G."/>
            <person name="Wagner M."/>
            <person name="van Loosdrecht M.C."/>
            <person name="Daims H."/>
        </authorList>
    </citation>
    <scope>NUCLEOTIDE SEQUENCE [LARGE SCALE GENOMIC DNA]</scope>
    <source>
        <strain evidence="5">none</strain>
    </source>
</reference>
<feature type="region of interest" description="Disordered" evidence="1">
    <location>
        <begin position="39"/>
        <end position="58"/>
    </location>
</feature>
<feature type="region of interest" description="Disordered" evidence="1">
    <location>
        <begin position="539"/>
        <end position="561"/>
    </location>
</feature>
<evidence type="ECO:0000256" key="1">
    <source>
        <dbReference type="SAM" id="MobiDB-lite"/>
    </source>
</evidence>
<evidence type="ECO:0000256" key="2">
    <source>
        <dbReference type="SAM" id="SignalP"/>
    </source>
</evidence>